<name>A0A1E5UTF5_9POAL</name>
<dbReference type="AlphaFoldDB" id="A0A1E5UTF5"/>
<gene>
    <name evidence="1" type="ORF">BAE44_0022873</name>
</gene>
<sequence>MSWFISFSSPLALGLKCGHPTSLLRQQGRQQASKHLPLGTLSRDLQGCTCTYG</sequence>
<organism evidence="1 2">
    <name type="scientific">Dichanthelium oligosanthes</name>
    <dbReference type="NCBI Taxonomy" id="888268"/>
    <lineage>
        <taxon>Eukaryota</taxon>
        <taxon>Viridiplantae</taxon>
        <taxon>Streptophyta</taxon>
        <taxon>Embryophyta</taxon>
        <taxon>Tracheophyta</taxon>
        <taxon>Spermatophyta</taxon>
        <taxon>Magnoliopsida</taxon>
        <taxon>Liliopsida</taxon>
        <taxon>Poales</taxon>
        <taxon>Poaceae</taxon>
        <taxon>PACMAD clade</taxon>
        <taxon>Panicoideae</taxon>
        <taxon>Panicodae</taxon>
        <taxon>Paniceae</taxon>
        <taxon>Dichantheliinae</taxon>
        <taxon>Dichanthelium</taxon>
    </lineage>
</organism>
<proteinExistence type="predicted"/>
<accession>A0A1E5UTF5</accession>
<evidence type="ECO:0000313" key="1">
    <source>
        <dbReference type="EMBL" id="OEL16104.1"/>
    </source>
</evidence>
<protein>
    <submittedName>
        <fullName evidence="1">Uncharacterized protein</fullName>
    </submittedName>
</protein>
<keyword evidence="2" id="KW-1185">Reference proteome</keyword>
<comment type="caution">
    <text evidence="1">The sequence shown here is derived from an EMBL/GenBank/DDBJ whole genome shotgun (WGS) entry which is preliminary data.</text>
</comment>
<evidence type="ECO:0000313" key="2">
    <source>
        <dbReference type="Proteomes" id="UP000095767"/>
    </source>
</evidence>
<dbReference type="Proteomes" id="UP000095767">
    <property type="component" value="Unassembled WGS sequence"/>
</dbReference>
<dbReference type="EMBL" id="LWDX02064054">
    <property type="protein sequence ID" value="OEL16104.1"/>
    <property type="molecule type" value="Genomic_DNA"/>
</dbReference>
<reference evidence="1 2" key="1">
    <citation type="submission" date="2016-09" db="EMBL/GenBank/DDBJ databases">
        <title>The draft genome of Dichanthelium oligosanthes: A C3 panicoid grass species.</title>
        <authorList>
            <person name="Studer A.J."/>
            <person name="Schnable J.C."/>
            <person name="Brutnell T.P."/>
        </authorList>
    </citation>
    <scope>NUCLEOTIDE SEQUENCE [LARGE SCALE GENOMIC DNA]</scope>
    <source>
        <strain evidence="2">cv. Kellogg 1175</strain>
        <tissue evidence="1">Leaf</tissue>
    </source>
</reference>